<name>A0ABZ2AHJ9_STRNV</name>
<protein>
    <submittedName>
        <fullName evidence="2">GNAT family N-acetyltransferase</fullName>
    </submittedName>
</protein>
<evidence type="ECO:0000313" key="2">
    <source>
        <dbReference type="EMBL" id="WUX56903.1"/>
    </source>
</evidence>
<proteinExistence type="predicted"/>
<dbReference type="InterPro" id="IPR016181">
    <property type="entry name" value="Acyl_CoA_acyltransferase"/>
</dbReference>
<organism evidence="2 3">
    <name type="scientific">Streptomyces niveus</name>
    <name type="common">Streptomyces spheroides</name>
    <dbReference type="NCBI Taxonomy" id="193462"/>
    <lineage>
        <taxon>Bacteria</taxon>
        <taxon>Bacillati</taxon>
        <taxon>Actinomycetota</taxon>
        <taxon>Actinomycetes</taxon>
        <taxon>Kitasatosporales</taxon>
        <taxon>Streptomycetaceae</taxon>
        <taxon>Streptomyces</taxon>
    </lineage>
</organism>
<dbReference type="EMBL" id="CP109495">
    <property type="protein sequence ID" value="WUX56903.1"/>
    <property type="molecule type" value="Genomic_DNA"/>
</dbReference>
<feature type="domain" description="N-acetyltransferase" evidence="1">
    <location>
        <begin position="130"/>
        <end position="266"/>
    </location>
</feature>
<reference evidence="2" key="1">
    <citation type="submission" date="2022-10" db="EMBL/GenBank/DDBJ databases">
        <title>The complete genomes of actinobacterial strains from the NBC collection.</title>
        <authorList>
            <person name="Joergensen T.S."/>
            <person name="Alvarez Arevalo M."/>
            <person name="Sterndorff E.B."/>
            <person name="Faurdal D."/>
            <person name="Vuksanovic O."/>
            <person name="Mourched A.-S."/>
            <person name="Charusanti P."/>
            <person name="Shaw S."/>
            <person name="Blin K."/>
            <person name="Weber T."/>
        </authorList>
    </citation>
    <scope>NUCLEOTIDE SEQUENCE</scope>
    <source>
        <strain evidence="2">NBC_01432</strain>
    </source>
</reference>
<dbReference type="RefSeq" id="WP_329081830.1">
    <property type="nucleotide sequence ID" value="NZ_CP108849.2"/>
</dbReference>
<sequence length="266" mass="28562">MDTEDVRALFDRQMRREAPADGPGVVVERVGAVVRQTATAGGPGAVADGGWNGVLWSDLDAESADAAIAEQKRHFTSLGLEFEWKVYSHDRPHDLAHRLVAAGFTPEPPETLMIAEAAALSDELTLPDGVRLIAVTDAAGVELMAEVHEQAFGTDRSRTRERLLAQLAAAPGDVAAAVALAGDLPVSAARMELPPGTEFAGLWGGGTVPAWRGRGLYRALVAFRTRLAAERGYRYMQVDASSQSRPILRRLGFEELSTTTPYVFTP</sequence>
<dbReference type="Proteomes" id="UP001432209">
    <property type="component" value="Chromosome"/>
</dbReference>
<dbReference type="InterPro" id="IPR000182">
    <property type="entry name" value="GNAT_dom"/>
</dbReference>
<accession>A0ABZ2AHJ9</accession>
<keyword evidence="3" id="KW-1185">Reference proteome</keyword>
<dbReference type="SUPFAM" id="SSF55729">
    <property type="entry name" value="Acyl-CoA N-acyltransferases (Nat)"/>
    <property type="match status" value="1"/>
</dbReference>
<gene>
    <name evidence="2" type="ORF">OG442_38175</name>
</gene>
<evidence type="ECO:0000313" key="3">
    <source>
        <dbReference type="Proteomes" id="UP001432209"/>
    </source>
</evidence>
<evidence type="ECO:0000259" key="1">
    <source>
        <dbReference type="PROSITE" id="PS51186"/>
    </source>
</evidence>
<dbReference type="Gene3D" id="3.40.630.30">
    <property type="match status" value="1"/>
</dbReference>
<dbReference type="GeneID" id="91339841"/>
<dbReference type="PROSITE" id="PS51186">
    <property type="entry name" value="GNAT"/>
    <property type="match status" value="1"/>
</dbReference>